<dbReference type="RefSeq" id="WP_044663849.1">
    <property type="nucleotide sequence ID" value="NZ_CDRZ01000010.1"/>
</dbReference>
<organism evidence="3 4">
    <name type="scientific">Syntrophaceticus schinkii</name>
    <dbReference type="NCBI Taxonomy" id="499207"/>
    <lineage>
        <taxon>Bacteria</taxon>
        <taxon>Bacillati</taxon>
        <taxon>Bacillota</taxon>
        <taxon>Clostridia</taxon>
        <taxon>Thermoanaerobacterales</taxon>
        <taxon>Thermoanaerobacterales Family III. Incertae Sedis</taxon>
        <taxon>Syntrophaceticus</taxon>
    </lineage>
</organism>
<dbReference type="PANTHER" id="PTHR33219:SF14">
    <property type="entry name" value="PROTEIN COFACTOR ASSEMBLY OF COMPLEX C SUBUNIT B CCB3, CHLOROPLASTIC-RELATED"/>
    <property type="match status" value="1"/>
</dbReference>
<dbReference type="InterPro" id="IPR003425">
    <property type="entry name" value="CCB3/YggT"/>
</dbReference>
<keyword evidence="2" id="KW-1133">Transmembrane helix</keyword>
<reference evidence="4" key="1">
    <citation type="submission" date="2015-01" db="EMBL/GenBank/DDBJ databases">
        <authorList>
            <person name="Manzoor Shahid"/>
            <person name="Zubair Saima"/>
        </authorList>
    </citation>
    <scope>NUCLEOTIDE SEQUENCE [LARGE SCALE GENOMIC DNA]</scope>
    <source>
        <strain evidence="4">Sp3</strain>
    </source>
</reference>
<evidence type="ECO:0000256" key="2">
    <source>
        <dbReference type="SAM" id="Phobius"/>
    </source>
</evidence>
<evidence type="ECO:0000256" key="1">
    <source>
        <dbReference type="ARBA" id="ARBA00010894"/>
    </source>
</evidence>
<sequence>MNAHFIVNFISVVIRIYIWLILARVIISFMRPRTYHPILRFIYDTTEPLLGFCRRLLPGAVMNVDFSPFIAIILLEILRAFLMYLMGIIF</sequence>
<proteinExistence type="inferred from homology"/>
<comment type="similarity">
    <text evidence="1">Belongs to the YggT family.</text>
</comment>
<gene>
    <name evidence="3" type="ORF">SSCH_1070003</name>
</gene>
<dbReference type="Pfam" id="PF02325">
    <property type="entry name" value="CCB3_YggT"/>
    <property type="match status" value="1"/>
</dbReference>
<evidence type="ECO:0000313" key="3">
    <source>
        <dbReference type="EMBL" id="CEO87482.1"/>
    </source>
</evidence>
<dbReference type="Proteomes" id="UP000046155">
    <property type="component" value="Unassembled WGS sequence"/>
</dbReference>
<feature type="transmembrane region" description="Helical" evidence="2">
    <location>
        <begin position="69"/>
        <end position="89"/>
    </location>
</feature>
<name>A0A0B7MIK5_9FIRM</name>
<dbReference type="OrthoDB" id="283553at2"/>
<dbReference type="EMBL" id="CDRZ01000010">
    <property type="protein sequence ID" value="CEO87482.1"/>
    <property type="molecule type" value="Genomic_DNA"/>
</dbReference>
<dbReference type="PANTHER" id="PTHR33219">
    <property type="entry name" value="YLMG HOMOLOG PROTEIN 2, CHLOROPLASTIC"/>
    <property type="match status" value="1"/>
</dbReference>
<accession>A0A0B7MIK5</accession>
<keyword evidence="2" id="KW-0472">Membrane</keyword>
<dbReference type="AlphaFoldDB" id="A0A0B7MIK5"/>
<protein>
    <submittedName>
        <fullName evidence="3">Predicted integral membrane protein</fullName>
    </submittedName>
</protein>
<keyword evidence="4" id="KW-1185">Reference proteome</keyword>
<keyword evidence="2" id="KW-0812">Transmembrane</keyword>
<dbReference type="GO" id="GO:0016020">
    <property type="term" value="C:membrane"/>
    <property type="evidence" value="ECO:0007669"/>
    <property type="project" value="InterPro"/>
</dbReference>
<evidence type="ECO:0000313" key="4">
    <source>
        <dbReference type="Proteomes" id="UP000046155"/>
    </source>
</evidence>
<feature type="transmembrane region" description="Helical" evidence="2">
    <location>
        <begin position="6"/>
        <end position="26"/>
    </location>
</feature>